<sequence length="234" mass="27003">MRFAVVDDSKEDAQHIVAYLNKFQSENNVSFQTTVFYASLDFLEEYRGEYDVIFLDIEMPGCNGLEVAREIRSKDQAVGIIFVTSMAQYAIDGYEVNAIDFMVKPVGYYNFSMKLEKAFRFFQSHKKQDILINSKDGILRINVSDILYIEKERDYLIFRTKKECLRERGSIKAVKEKMVNLPFSECTAGCLVNLTHVKSVGKDAVSLVSERVLPLSRRLKRQFTQDYINYMGGL</sequence>
<evidence type="ECO:0000256" key="2">
    <source>
        <dbReference type="ARBA" id="ARBA00024867"/>
    </source>
</evidence>
<dbReference type="Pfam" id="PF04397">
    <property type="entry name" value="LytTR"/>
    <property type="match status" value="1"/>
</dbReference>
<dbReference type="Gene3D" id="3.40.50.2300">
    <property type="match status" value="1"/>
</dbReference>
<dbReference type="InterPro" id="IPR001789">
    <property type="entry name" value="Sig_transdc_resp-reg_receiver"/>
</dbReference>
<dbReference type="PROSITE" id="PS50930">
    <property type="entry name" value="HTH_LYTTR"/>
    <property type="match status" value="1"/>
</dbReference>
<dbReference type="InterPro" id="IPR011006">
    <property type="entry name" value="CheY-like_superfamily"/>
</dbReference>
<keyword evidence="7" id="KW-1185">Reference proteome</keyword>
<evidence type="ECO:0000313" key="6">
    <source>
        <dbReference type="EMBL" id="SCP98759.1"/>
    </source>
</evidence>
<dbReference type="RefSeq" id="WP_091235906.1">
    <property type="nucleotide sequence ID" value="NZ_FMKA01000025.1"/>
</dbReference>
<dbReference type="InterPro" id="IPR046947">
    <property type="entry name" value="LytR-like"/>
</dbReference>
<dbReference type="SMART" id="SM00850">
    <property type="entry name" value="LytTR"/>
    <property type="match status" value="1"/>
</dbReference>
<dbReference type="AlphaFoldDB" id="A0A1D3TWX2"/>
<dbReference type="Gene3D" id="2.40.50.1020">
    <property type="entry name" value="LytTr DNA-binding domain"/>
    <property type="match status" value="1"/>
</dbReference>
<comment type="function">
    <text evidence="2">May play the central regulatory role in sporulation. It may be an element of the effector pathway responsible for the activation of sporulation genes in response to nutritional stress. Spo0A may act in concert with spo0H (a sigma factor) to control the expression of some genes that are critical to the sporulation process.</text>
</comment>
<keyword evidence="6" id="KW-0238">DNA-binding</keyword>
<dbReference type="InterPro" id="IPR007492">
    <property type="entry name" value="LytTR_DNA-bd_dom"/>
</dbReference>
<organism evidence="6 7">
    <name type="scientific">Anaerobium acetethylicum</name>
    <dbReference type="NCBI Taxonomy" id="1619234"/>
    <lineage>
        <taxon>Bacteria</taxon>
        <taxon>Bacillati</taxon>
        <taxon>Bacillota</taxon>
        <taxon>Clostridia</taxon>
        <taxon>Lachnospirales</taxon>
        <taxon>Lachnospiraceae</taxon>
        <taxon>Anaerobium</taxon>
    </lineage>
</organism>
<dbReference type="EMBL" id="FMKA01000025">
    <property type="protein sequence ID" value="SCP98759.1"/>
    <property type="molecule type" value="Genomic_DNA"/>
</dbReference>
<evidence type="ECO:0000259" key="4">
    <source>
        <dbReference type="PROSITE" id="PS50110"/>
    </source>
</evidence>
<evidence type="ECO:0000259" key="5">
    <source>
        <dbReference type="PROSITE" id="PS50930"/>
    </source>
</evidence>
<keyword evidence="3" id="KW-0597">Phosphoprotein</keyword>
<dbReference type="STRING" id="1619234.SAMN05421730_102543"/>
<dbReference type="OrthoDB" id="9802383at2"/>
<dbReference type="SMART" id="SM00448">
    <property type="entry name" value="REC"/>
    <property type="match status" value="1"/>
</dbReference>
<dbReference type="SUPFAM" id="SSF52172">
    <property type="entry name" value="CheY-like"/>
    <property type="match status" value="1"/>
</dbReference>
<proteinExistence type="predicted"/>
<name>A0A1D3TWX2_9FIRM</name>
<accession>A0A1D3TWX2</accession>
<dbReference type="Pfam" id="PF00072">
    <property type="entry name" value="Response_reg"/>
    <property type="match status" value="1"/>
</dbReference>
<dbReference type="PROSITE" id="PS50110">
    <property type="entry name" value="RESPONSE_REGULATORY"/>
    <property type="match status" value="1"/>
</dbReference>
<protein>
    <recommendedName>
        <fullName evidence="1">Stage 0 sporulation protein A homolog</fullName>
    </recommendedName>
</protein>
<dbReference type="PANTHER" id="PTHR37299:SF1">
    <property type="entry name" value="STAGE 0 SPORULATION PROTEIN A HOMOLOG"/>
    <property type="match status" value="1"/>
</dbReference>
<dbReference type="PANTHER" id="PTHR37299">
    <property type="entry name" value="TRANSCRIPTIONAL REGULATOR-RELATED"/>
    <property type="match status" value="1"/>
</dbReference>
<feature type="domain" description="Response regulatory" evidence="4">
    <location>
        <begin position="2"/>
        <end position="119"/>
    </location>
</feature>
<evidence type="ECO:0000256" key="1">
    <source>
        <dbReference type="ARBA" id="ARBA00018672"/>
    </source>
</evidence>
<feature type="modified residue" description="4-aspartylphosphate" evidence="3">
    <location>
        <position position="56"/>
    </location>
</feature>
<gene>
    <name evidence="6" type="ORF">SAMN05421730_102543</name>
</gene>
<feature type="domain" description="HTH LytTR-type" evidence="5">
    <location>
        <begin position="130"/>
        <end position="225"/>
    </location>
</feature>
<evidence type="ECO:0000256" key="3">
    <source>
        <dbReference type="PROSITE-ProRule" id="PRU00169"/>
    </source>
</evidence>
<dbReference type="GO" id="GO:0003677">
    <property type="term" value="F:DNA binding"/>
    <property type="evidence" value="ECO:0007669"/>
    <property type="project" value="UniProtKB-KW"/>
</dbReference>
<evidence type="ECO:0000313" key="7">
    <source>
        <dbReference type="Proteomes" id="UP000199315"/>
    </source>
</evidence>
<dbReference type="Proteomes" id="UP000199315">
    <property type="component" value="Unassembled WGS sequence"/>
</dbReference>
<dbReference type="GO" id="GO:0000156">
    <property type="term" value="F:phosphorelay response regulator activity"/>
    <property type="evidence" value="ECO:0007669"/>
    <property type="project" value="InterPro"/>
</dbReference>
<reference evidence="6 7" key="1">
    <citation type="submission" date="2016-09" db="EMBL/GenBank/DDBJ databases">
        <authorList>
            <person name="Capua I."/>
            <person name="De Benedictis P."/>
            <person name="Joannis T."/>
            <person name="Lombin L.H."/>
            <person name="Cattoli G."/>
        </authorList>
    </citation>
    <scope>NUCLEOTIDE SEQUENCE [LARGE SCALE GENOMIC DNA]</scope>
    <source>
        <strain evidence="6 7">GluBS11</strain>
    </source>
</reference>